<dbReference type="InterPro" id="IPR002678">
    <property type="entry name" value="DUF34/NIF3"/>
</dbReference>
<dbReference type="Gene3D" id="3.40.1390.30">
    <property type="entry name" value="NIF3 (NGG1p interacting factor 3)-like"/>
    <property type="match status" value="1"/>
</dbReference>
<keyword evidence="4" id="KW-1185">Reference proteome</keyword>
<evidence type="ECO:0000256" key="2">
    <source>
        <dbReference type="PIRSR" id="PIRSR602678-1"/>
    </source>
</evidence>
<comment type="similarity">
    <text evidence="1">Belongs to the GTP cyclohydrolase I type 2/NIF3 family.</text>
</comment>
<dbReference type="PIRSF" id="PIRSF037489">
    <property type="entry name" value="UCP037489_NIF3_YqfO"/>
    <property type="match status" value="1"/>
</dbReference>
<accession>A0A0E9NSW1</accession>
<feature type="binding site" evidence="2">
    <location>
        <position position="307"/>
    </location>
    <ligand>
        <name>a divalent metal cation</name>
        <dbReference type="ChEBI" id="CHEBI:60240"/>
        <label>1</label>
    </ligand>
</feature>
<sequence length="345" mass="37569">MLNCEVRNDKDGRTMLPGLKNLFNWSMGCMLFTPVTDMRDSYAPSLPPYNDVNRVPSKQMASAPAILPKVLKTVQKLYPVALADKTWDNTGLLLEAPIPHRPAANGVSRVLLTIDLTTAVAEEALREGSGVAVIVAYHPIIFRGLKSLTMKDTQQRSLLRLAAAGISIYAPHTAVDAAVGGVNDWLADGVSGGKEHEEKREVLQNGTKVEGHEDGGMGRLVELKEPLELIELVKRVKKLTGLKYVQVARPQLLEKVKTIAICAGSGGSLFRGVQADCFFTGELGHHETLATVENGMSAIICGHTNTERGFLAAVMKPRLEELLKEEEEKIEVVVSEGDRDPVEIM</sequence>
<evidence type="ECO:0000313" key="3">
    <source>
        <dbReference type="EMBL" id="GAO52766.1"/>
    </source>
</evidence>
<dbReference type="InterPro" id="IPR036069">
    <property type="entry name" value="DUF34/NIF3_sf"/>
</dbReference>
<reference evidence="3 4" key="2">
    <citation type="journal article" date="2014" name="J. Gen. Appl. Microbiol.">
        <title>The early diverging ascomycetous budding yeast Saitoella complicata has three histone deacetylases belonging to the Clr6, Hos2, and Rpd3 lineages.</title>
        <authorList>
            <person name="Nishida H."/>
            <person name="Matsumoto T."/>
            <person name="Kondo S."/>
            <person name="Hamamoto M."/>
            <person name="Yoshikawa H."/>
        </authorList>
    </citation>
    <scope>NUCLEOTIDE SEQUENCE [LARGE SCALE GENOMIC DNA]</scope>
    <source>
        <strain evidence="3 4">NRRL Y-17804</strain>
    </source>
</reference>
<dbReference type="PANTHER" id="PTHR13799:SF13">
    <property type="entry name" value="NIF3-LIKE PROTEIN 1"/>
    <property type="match status" value="1"/>
</dbReference>
<dbReference type="NCBIfam" id="TIGR00486">
    <property type="entry name" value="YbgI_SA1388"/>
    <property type="match status" value="1"/>
</dbReference>
<feature type="binding site" evidence="2">
    <location>
        <position position="303"/>
    </location>
    <ligand>
        <name>a divalent metal cation</name>
        <dbReference type="ChEBI" id="CHEBI:60240"/>
        <label>1</label>
    </ligand>
</feature>
<dbReference type="PANTHER" id="PTHR13799">
    <property type="entry name" value="NGG1 INTERACTING FACTOR 3"/>
    <property type="match status" value="1"/>
</dbReference>
<protein>
    <recommendedName>
        <fullName evidence="5">YbgI/family dinuclear metal center protein</fullName>
    </recommendedName>
</protein>
<dbReference type="GO" id="GO:0005739">
    <property type="term" value="C:mitochondrion"/>
    <property type="evidence" value="ECO:0007669"/>
    <property type="project" value="TreeGrafter"/>
</dbReference>
<dbReference type="SUPFAM" id="SSF102705">
    <property type="entry name" value="NIF3 (NGG1p interacting factor 3)-like"/>
    <property type="match status" value="1"/>
</dbReference>
<feature type="binding site" evidence="2">
    <location>
        <position position="176"/>
    </location>
    <ligand>
        <name>a divalent metal cation</name>
        <dbReference type="ChEBI" id="CHEBI:60240"/>
        <label>1</label>
    </ligand>
</feature>
<evidence type="ECO:0000256" key="1">
    <source>
        <dbReference type="ARBA" id="ARBA00006964"/>
    </source>
</evidence>
<dbReference type="Proteomes" id="UP000033140">
    <property type="component" value="Unassembled WGS sequence"/>
</dbReference>
<dbReference type="FunFam" id="3.40.1390.30:FF:000001">
    <property type="entry name" value="GTP cyclohydrolase 1 type 2"/>
    <property type="match status" value="1"/>
</dbReference>
<evidence type="ECO:0000313" key="4">
    <source>
        <dbReference type="Proteomes" id="UP000033140"/>
    </source>
</evidence>
<name>A0A0E9NSW1_SAICN</name>
<dbReference type="EMBL" id="BACD03000085">
    <property type="protein sequence ID" value="GAO52766.1"/>
    <property type="molecule type" value="Genomic_DNA"/>
</dbReference>
<comment type="caution">
    <text evidence="3">The sequence shown here is derived from an EMBL/GenBank/DDBJ whole genome shotgun (WGS) entry which is preliminary data.</text>
</comment>
<reference evidence="3 4" key="3">
    <citation type="journal article" date="2015" name="Genome Announc.">
        <title>Draft Genome Sequence of the Archiascomycetous Yeast Saitoella complicata.</title>
        <authorList>
            <person name="Yamauchi K."/>
            <person name="Kondo S."/>
            <person name="Hamamoto M."/>
            <person name="Takahashi Y."/>
            <person name="Ogura Y."/>
            <person name="Hayashi T."/>
            <person name="Nishida H."/>
        </authorList>
    </citation>
    <scope>NUCLEOTIDE SEQUENCE [LARGE SCALE GENOMIC DNA]</scope>
    <source>
        <strain evidence="3 4">NRRL Y-17804</strain>
    </source>
</reference>
<gene>
    <name evidence="3" type="ORF">G7K_6834-t1</name>
</gene>
<feature type="binding site" evidence="2">
    <location>
        <position position="138"/>
    </location>
    <ligand>
        <name>a divalent metal cation</name>
        <dbReference type="ChEBI" id="CHEBI:60240"/>
        <label>1</label>
    </ligand>
</feature>
<evidence type="ECO:0008006" key="5">
    <source>
        <dbReference type="Google" id="ProtNLM"/>
    </source>
</evidence>
<reference evidence="3 4" key="1">
    <citation type="journal article" date="2011" name="J. Gen. Appl. Microbiol.">
        <title>Draft genome sequencing of the enigmatic yeast Saitoella complicata.</title>
        <authorList>
            <person name="Nishida H."/>
            <person name="Hamamoto M."/>
            <person name="Sugiyama J."/>
        </authorList>
    </citation>
    <scope>NUCLEOTIDE SEQUENCE [LARGE SCALE GENOMIC DNA]</scope>
    <source>
        <strain evidence="3 4">NRRL Y-17804</strain>
    </source>
</reference>
<dbReference type="STRING" id="698492.A0A0E9NSW1"/>
<dbReference type="Pfam" id="PF01784">
    <property type="entry name" value="DUF34_NIF3"/>
    <property type="match status" value="1"/>
</dbReference>
<dbReference type="AlphaFoldDB" id="A0A0E9NSW1"/>
<keyword evidence="2" id="KW-0479">Metal-binding</keyword>
<proteinExistence type="inferred from homology"/>
<dbReference type="InterPro" id="IPR017221">
    <property type="entry name" value="DUF34/NIF3_bac"/>
</dbReference>
<dbReference type="GO" id="GO:0046872">
    <property type="term" value="F:metal ion binding"/>
    <property type="evidence" value="ECO:0007669"/>
    <property type="project" value="UniProtKB-KW"/>
</dbReference>
<organism evidence="3 4">
    <name type="scientific">Saitoella complicata (strain BCRC 22490 / CBS 7301 / JCM 7358 / NBRC 10748 / NRRL Y-17804)</name>
    <dbReference type="NCBI Taxonomy" id="698492"/>
    <lineage>
        <taxon>Eukaryota</taxon>
        <taxon>Fungi</taxon>
        <taxon>Dikarya</taxon>
        <taxon>Ascomycota</taxon>
        <taxon>Taphrinomycotina</taxon>
        <taxon>Taphrinomycotina incertae sedis</taxon>
        <taxon>Saitoella</taxon>
    </lineage>
</organism>
<dbReference type="OMA" id="DINWSAR"/>